<dbReference type="AlphaFoldDB" id="A0A9P6M2W0"/>
<feature type="compositionally biased region" description="Low complexity" evidence="1">
    <location>
        <begin position="7"/>
        <end position="43"/>
    </location>
</feature>
<dbReference type="Pfam" id="PF00646">
    <property type="entry name" value="F-box"/>
    <property type="match status" value="1"/>
</dbReference>
<dbReference type="Proteomes" id="UP000738359">
    <property type="component" value="Unassembled WGS sequence"/>
</dbReference>
<evidence type="ECO:0000256" key="1">
    <source>
        <dbReference type="SAM" id="MobiDB-lite"/>
    </source>
</evidence>
<accession>A0A9P6M2W0</accession>
<dbReference type="OrthoDB" id="2399195at2759"/>
<dbReference type="EMBL" id="JAAAHY010000462">
    <property type="protein sequence ID" value="KAF9963506.1"/>
    <property type="molecule type" value="Genomic_DNA"/>
</dbReference>
<feature type="region of interest" description="Disordered" evidence="1">
    <location>
        <begin position="117"/>
        <end position="158"/>
    </location>
</feature>
<feature type="compositionally biased region" description="Polar residues" evidence="1">
    <location>
        <begin position="53"/>
        <end position="62"/>
    </location>
</feature>
<keyword evidence="4" id="KW-1185">Reference proteome</keyword>
<organism evidence="3 4">
    <name type="scientific">Mortierella alpina</name>
    <name type="common">Oleaginous fungus</name>
    <name type="synonym">Mortierella renispora</name>
    <dbReference type="NCBI Taxonomy" id="64518"/>
    <lineage>
        <taxon>Eukaryota</taxon>
        <taxon>Fungi</taxon>
        <taxon>Fungi incertae sedis</taxon>
        <taxon>Mucoromycota</taxon>
        <taxon>Mortierellomycotina</taxon>
        <taxon>Mortierellomycetes</taxon>
        <taxon>Mortierellales</taxon>
        <taxon>Mortierellaceae</taxon>
        <taxon>Mortierella</taxon>
    </lineage>
</organism>
<evidence type="ECO:0000313" key="4">
    <source>
        <dbReference type="Proteomes" id="UP000738359"/>
    </source>
</evidence>
<feature type="region of interest" description="Disordered" evidence="1">
    <location>
        <begin position="1"/>
        <end position="78"/>
    </location>
</feature>
<proteinExistence type="predicted"/>
<comment type="caution">
    <text evidence="3">The sequence shown here is derived from an EMBL/GenBank/DDBJ whole genome shotgun (WGS) entry which is preliminary data.</text>
</comment>
<dbReference type="PROSITE" id="PS50181">
    <property type="entry name" value="FBOX"/>
    <property type="match status" value="1"/>
</dbReference>
<dbReference type="InterPro" id="IPR001810">
    <property type="entry name" value="F-box_dom"/>
</dbReference>
<feature type="domain" description="F-box" evidence="2">
    <location>
        <begin position="165"/>
        <end position="214"/>
    </location>
</feature>
<feature type="compositionally biased region" description="Low complexity" evidence="1">
    <location>
        <begin position="128"/>
        <end position="148"/>
    </location>
</feature>
<sequence>MFDSHNNKSSSNNSSTHSVPHSNEQPAAVTTATAPAPAGATNALEGQLIDLSLGNNSRNGQDTGDADAGSTEDDDVEDDLADDISLGSVDTDRGPNALPPTYDLAAILGSHAAATAGTGTTDDDAHPHGATTAPTMAMTTGAGTATHGRLGSATTGRVPINIPSTAEMENLPNDVVALILETLTILELFDLHTLSERWRQLTTRALLDKFTMSHVVLWIDQEGHRTFRPVFLFDSFDEATNRIRWLPKPSNKPEMKGQVYSKTFGITKPMIRIISVGDVDKYDYLDKEAHMSIVKPGTRTLLGSDKGCPWAFIYKVSSFTRKGKKIDGERWIEPISFECHLDFLNPRRAHKLRLLWYLQKSYGNVPLVGKNTPQKQASRSKVEGAMPAQQMSEFFSGTRQTMQTLPTFR</sequence>
<protein>
    <recommendedName>
        <fullName evidence="2">F-box domain-containing protein</fullName>
    </recommendedName>
</protein>
<evidence type="ECO:0000313" key="3">
    <source>
        <dbReference type="EMBL" id="KAF9963506.1"/>
    </source>
</evidence>
<name>A0A9P6M2W0_MORAP</name>
<gene>
    <name evidence="3" type="ORF">BGZ70_007374</name>
</gene>
<evidence type="ECO:0000259" key="2">
    <source>
        <dbReference type="PROSITE" id="PS50181"/>
    </source>
</evidence>
<reference evidence="3" key="1">
    <citation type="journal article" date="2020" name="Fungal Divers.">
        <title>Resolving the Mortierellaceae phylogeny through synthesis of multi-gene phylogenetics and phylogenomics.</title>
        <authorList>
            <person name="Vandepol N."/>
            <person name="Liber J."/>
            <person name="Desiro A."/>
            <person name="Na H."/>
            <person name="Kennedy M."/>
            <person name="Barry K."/>
            <person name="Grigoriev I.V."/>
            <person name="Miller A.N."/>
            <person name="O'Donnell K."/>
            <person name="Stajich J.E."/>
            <person name="Bonito G."/>
        </authorList>
    </citation>
    <scope>NUCLEOTIDE SEQUENCE</scope>
    <source>
        <strain evidence="3">CK1249</strain>
    </source>
</reference>